<dbReference type="InterPro" id="IPR035445">
    <property type="entry name" value="GYF-like_dom_sf"/>
</dbReference>
<reference evidence="3" key="2">
    <citation type="submission" date="2013-10" db="EMBL/GenBank/DDBJ databases">
        <authorList>
            <person name="Aslett M."/>
        </authorList>
    </citation>
    <scope>NUCLEOTIDE SEQUENCE [LARGE SCALE GENOMIC DNA]</scope>
    <source>
        <strain evidence="3">Houghton</strain>
    </source>
</reference>
<dbReference type="SMART" id="SM00444">
    <property type="entry name" value="GYF"/>
    <property type="match status" value="1"/>
</dbReference>
<evidence type="ECO:0000259" key="2">
    <source>
        <dbReference type="PROSITE" id="PS50829"/>
    </source>
</evidence>
<dbReference type="OrthoDB" id="360388at2759"/>
<dbReference type="Pfam" id="PF02213">
    <property type="entry name" value="GYF"/>
    <property type="match status" value="1"/>
</dbReference>
<feature type="domain" description="GYF" evidence="2">
    <location>
        <begin position="57"/>
        <end position="107"/>
    </location>
</feature>
<dbReference type="PROSITE" id="PS50829">
    <property type="entry name" value="GYF"/>
    <property type="match status" value="1"/>
</dbReference>
<dbReference type="Proteomes" id="UP000030754">
    <property type="component" value="Unassembled WGS sequence"/>
</dbReference>
<dbReference type="Gene3D" id="3.30.1490.40">
    <property type="match status" value="1"/>
</dbReference>
<sequence>MEELRNVGERPQASPSPPPQEEQDNVEDPALLRSVSSTSTCCLLGCMSTQEALRVSLHSWEYLDDFGKTQGPFDALRVLKWIQNGYFDKRGNMLFKKKGDSELKPLLQCMPHILTEAYALMVLRMQRPEPAAAAAAAAAEEPLEMFEAQPMQLADKLNDADAILDAKMLQRSLGTCDLLLVLVPPRSKSSKRNKSEQQTILLPEELLKKAGVPRRAYSIPVHSAFLRLSSPVWLKEITLLEEKQKEKMRYSDTPQRPDLLKYVMECEYPEAVRCIINYIYG</sequence>
<dbReference type="InterPro" id="IPR003169">
    <property type="entry name" value="GYF"/>
</dbReference>
<accession>U6MYM5</accession>
<dbReference type="AlphaFoldDB" id="U6MYM5"/>
<feature type="region of interest" description="Disordered" evidence="1">
    <location>
        <begin position="1"/>
        <end position="27"/>
    </location>
</feature>
<dbReference type="RefSeq" id="XP_013435277.1">
    <property type="nucleotide sequence ID" value="XM_013579823.1"/>
</dbReference>
<organism evidence="3 4">
    <name type="scientific">Eimeria necatrix</name>
    <dbReference type="NCBI Taxonomy" id="51315"/>
    <lineage>
        <taxon>Eukaryota</taxon>
        <taxon>Sar</taxon>
        <taxon>Alveolata</taxon>
        <taxon>Apicomplexa</taxon>
        <taxon>Conoidasida</taxon>
        <taxon>Coccidia</taxon>
        <taxon>Eucoccidiorida</taxon>
        <taxon>Eimeriorina</taxon>
        <taxon>Eimeriidae</taxon>
        <taxon>Eimeria</taxon>
    </lineage>
</organism>
<reference evidence="3" key="1">
    <citation type="submission" date="2013-10" db="EMBL/GenBank/DDBJ databases">
        <title>Genomic analysis of the causative agents of coccidiosis in chickens.</title>
        <authorList>
            <person name="Reid A.J."/>
            <person name="Blake D."/>
            <person name="Billington K."/>
            <person name="Browne H."/>
            <person name="Dunn M."/>
            <person name="Hung S."/>
            <person name="Kawahara F."/>
            <person name="Miranda-Saavedra D."/>
            <person name="Mourier T."/>
            <person name="Nagra H."/>
            <person name="Otto T.D."/>
            <person name="Rawlings N."/>
            <person name="Sanchez A."/>
            <person name="Sanders M."/>
            <person name="Subramaniam C."/>
            <person name="Tay Y."/>
            <person name="Dear P."/>
            <person name="Doerig C."/>
            <person name="Gruber A."/>
            <person name="Parkinson J."/>
            <person name="Shirley M."/>
            <person name="Wan K.L."/>
            <person name="Berriman M."/>
            <person name="Tomley F."/>
            <person name="Pain A."/>
        </authorList>
    </citation>
    <scope>NUCLEOTIDE SEQUENCE [LARGE SCALE GENOMIC DNA]</scope>
    <source>
        <strain evidence="3">Houghton</strain>
    </source>
</reference>
<dbReference type="SUPFAM" id="SSF55277">
    <property type="entry name" value="GYF domain"/>
    <property type="match status" value="1"/>
</dbReference>
<dbReference type="VEuPathDB" id="ToxoDB:ENH_00025730"/>
<dbReference type="GeneID" id="25472742"/>
<gene>
    <name evidence="3" type="ORF">ENH_00025730</name>
</gene>
<name>U6MYM5_9EIME</name>
<evidence type="ECO:0000313" key="3">
    <source>
        <dbReference type="EMBL" id="CDJ66810.1"/>
    </source>
</evidence>
<evidence type="ECO:0000313" key="4">
    <source>
        <dbReference type="Proteomes" id="UP000030754"/>
    </source>
</evidence>
<keyword evidence="4" id="KW-1185">Reference proteome</keyword>
<evidence type="ECO:0000256" key="1">
    <source>
        <dbReference type="SAM" id="MobiDB-lite"/>
    </source>
</evidence>
<dbReference type="EMBL" id="HG723832">
    <property type="protein sequence ID" value="CDJ66810.1"/>
    <property type="molecule type" value="Genomic_DNA"/>
</dbReference>
<protein>
    <recommendedName>
        <fullName evidence="2">GYF domain-containing protein</fullName>
    </recommendedName>
</protein>
<proteinExistence type="predicted"/>